<proteinExistence type="predicted"/>
<dbReference type="Proteomes" id="UP000683557">
    <property type="component" value="Chromosome"/>
</dbReference>
<protein>
    <submittedName>
        <fullName evidence="1">Ig-like domain-containing protein</fullName>
    </submittedName>
</protein>
<gene>
    <name evidence="1" type="ORF">KP004_15840</name>
</gene>
<dbReference type="PROSITE" id="PS51257">
    <property type="entry name" value="PROKAR_LIPOPROTEIN"/>
    <property type="match status" value="1"/>
</dbReference>
<evidence type="ECO:0000313" key="2">
    <source>
        <dbReference type="Proteomes" id="UP000683557"/>
    </source>
</evidence>
<sequence length="821" mass="84937">MTQHLLRLFGILLLLLTLAGCGSDSGMSQSVSPNTALFDPATSEIPLPNVLATATARDPLTQYTDPATGTVGVRPANRPMNPLEALAYVNRYEVGGTNAVAGVNAPIYIRFARPLQPATVNADTIRVFRIGADSAAPNATENNTLSFSDVTGNFSFSYTPGRSDVSLFPTFPLQPGSRYLYLVTNRVKDAATGGSVSSSVYFSALKSELPLLGPFAPLEQIRANTVDGTGNVLFSGYAKVMNDLLAASSVTSVSSRSQIALLGRFNTTAAGFITTDPADPVGSLVPVESALRAFAAGSDLPGGLPGKTWLGTGLNVATVTATLPPAAYWSAVLAGTGIPAVAPASVGTVVTGTIASADISMNPVVARGNPVMNQNLAFGSYSAASAALLPFRDAGTGRLTGFYYTDRRIPFVYFAPAGTAPAGGWPLAIYQHAINGSKEQAIAVAGTLNAAGYAVVAIDLPLHGALALPGHVTGTVWGEDFIALGAPLAARTNVQQAAFNLDRLELVAATQGFAALGANAPNPTLKPKYVGVSLGAIVGTYYLAGNTTLSVAPGTPPYTQATLDADMKGLLSVPGARIAYLLRDSVDFGPSINAGLARAGITAGTPTYEKFFQLTQSVFDPVDPATMTTPLPDLRTGSALPSRLSGRVLIQEATSTAFDANGRPTNGDLVIPNWSTRYLGNALGGRGALGTPEARDVAPGFDQLSYLSGRVPVPFMMTVSGGAVVPKIASAAGDASASGPREGYFQFDQPDVSHGFLIDPVTSPQSFLLGQRQMFYFVKTGLVIDPSVVSASLPKASRALPSLPPYRVIPAPVSRLFVSPS</sequence>
<name>A0ABX8J5P9_9BACT</name>
<evidence type="ECO:0000313" key="1">
    <source>
        <dbReference type="EMBL" id="QWV92642.1"/>
    </source>
</evidence>
<organism evidence="1 2">
    <name type="scientific">Geomonas oryzisoli</name>
    <dbReference type="NCBI Taxonomy" id="2847992"/>
    <lineage>
        <taxon>Bacteria</taxon>
        <taxon>Pseudomonadati</taxon>
        <taxon>Thermodesulfobacteriota</taxon>
        <taxon>Desulfuromonadia</taxon>
        <taxon>Geobacterales</taxon>
        <taxon>Geobacteraceae</taxon>
        <taxon>Geomonas</taxon>
    </lineage>
</organism>
<accession>A0ABX8J5P9</accession>
<dbReference type="RefSeq" id="WP_216799408.1">
    <property type="nucleotide sequence ID" value="NZ_CP076723.1"/>
</dbReference>
<dbReference type="EMBL" id="CP076723">
    <property type="protein sequence ID" value="QWV92642.1"/>
    <property type="molecule type" value="Genomic_DNA"/>
</dbReference>
<keyword evidence="2" id="KW-1185">Reference proteome</keyword>
<reference evidence="1 2" key="1">
    <citation type="submission" date="2021-06" db="EMBL/GenBank/DDBJ databases">
        <title>Gemonas diversity in paddy soil.</title>
        <authorList>
            <person name="Liu G."/>
        </authorList>
    </citation>
    <scope>NUCLEOTIDE SEQUENCE [LARGE SCALE GENOMIC DNA]</scope>
    <source>
        <strain evidence="1 2">RG10</strain>
    </source>
</reference>